<protein>
    <submittedName>
        <fullName evidence="2">SseB family protein</fullName>
    </submittedName>
</protein>
<feature type="domain" description="SseB protein N-terminal" evidence="1">
    <location>
        <begin position="14"/>
        <end position="132"/>
    </location>
</feature>
<sequence length="138" mass="14740">MTDFPSPNPEQAQQALKVLVDNTGDESQIRTAVDTLAGTEVLVPVPAPIGDEPQGDDDGMTLTLPVVEQSDGAQVVPVFTSEPRMTRTLPDIPAYRRVPLGVIAARWPTDELSLVVDAGDPDALALNAESVRTLLARR</sequence>
<dbReference type="AlphaFoldDB" id="A0A7W2CX62"/>
<evidence type="ECO:0000313" key="3">
    <source>
        <dbReference type="Proteomes" id="UP000586976"/>
    </source>
</evidence>
<dbReference type="RefSeq" id="WP_181862823.1">
    <property type="nucleotide sequence ID" value="NZ_JACEQY010000003.1"/>
</dbReference>
<keyword evidence="3" id="KW-1185">Reference proteome</keyword>
<comment type="caution">
    <text evidence="2">The sequence shown here is derived from an EMBL/GenBank/DDBJ whole genome shotgun (WGS) entry which is preliminary data.</text>
</comment>
<dbReference type="Pfam" id="PF07179">
    <property type="entry name" value="SseB"/>
    <property type="match status" value="1"/>
</dbReference>
<dbReference type="Proteomes" id="UP000586976">
    <property type="component" value="Unassembled WGS sequence"/>
</dbReference>
<proteinExistence type="predicted"/>
<evidence type="ECO:0000313" key="2">
    <source>
        <dbReference type="EMBL" id="MBA4860751.1"/>
    </source>
</evidence>
<organism evidence="2 3">
    <name type="scientific">Streptomyces himalayensis subsp. aureolus</name>
    <dbReference type="NCBI Taxonomy" id="2758039"/>
    <lineage>
        <taxon>Bacteria</taxon>
        <taxon>Bacillati</taxon>
        <taxon>Actinomycetota</taxon>
        <taxon>Actinomycetes</taxon>
        <taxon>Kitasatosporales</taxon>
        <taxon>Streptomycetaceae</taxon>
        <taxon>Streptomyces</taxon>
        <taxon>Streptomyces himalayensis</taxon>
    </lineage>
</organism>
<name>A0A7W2CX62_9ACTN</name>
<reference evidence="2 3" key="1">
    <citation type="submission" date="2020-07" db="EMBL/GenBank/DDBJ databases">
        <title>Streptomyces isolated from Indian soil.</title>
        <authorList>
            <person name="Mandal S."/>
            <person name="Maiti P.K."/>
        </authorList>
    </citation>
    <scope>NUCLEOTIDE SEQUENCE [LARGE SCALE GENOMIC DNA]</scope>
    <source>
        <strain evidence="2 3">PSKA54</strain>
    </source>
</reference>
<dbReference type="EMBL" id="JACEQY010000003">
    <property type="protein sequence ID" value="MBA4860751.1"/>
    <property type="molecule type" value="Genomic_DNA"/>
</dbReference>
<evidence type="ECO:0000259" key="1">
    <source>
        <dbReference type="Pfam" id="PF07179"/>
    </source>
</evidence>
<gene>
    <name evidence="2" type="ORF">H1V43_05030</name>
</gene>
<dbReference type="InterPro" id="IPR009839">
    <property type="entry name" value="SseB_N"/>
</dbReference>
<accession>A0A7W2CX62</accession>